<dbReference type="Pfam" id="PF12773">
    <property type="entry name" value="DZR"/>
    <property type="match status" value="1"/>
</dbReference>
<dbReference type="RefSeq" id="WP_026849382.1">
    <property type="nucleotide sequence ID" value="NZ_CP011454.1"/>
</dbReference>
<dbReference type="eggNOG" id="ENOG50341H1">
    <property type="taxonomic scope" value="Bacteria"/>
</dbReference>
<evidence type="ECO:0000313" key="3">
    <source>
        <dbReference type="EMBL" id="AMW04093.1"/>
    </source>
</evidence>
<reference evidence="3 4" key="1">
    <citation type="journal article" date="2014" name="Proc. Natl. Acad. Sci. U.S.A.">
        <title>Functional type 2 photosynthetic reaction centers found in the rare bacterial phylum Gemmatimonadetes.</title>
        <authorList>
            <person name="Zeng Y."/>
            <person name="Feng F."/>
            <person name="Medova H."/>
            <person name="Dean J."/>
            <person name="Koblizek M."/>
        </authorList>
    </citation>
    <scope>NUCLEOTIDE SEQUENCE [LARGE SCALE GENOMIC DNA]</scope>
    <source>
        <strain evidence="3 4">AP64</strain>
    </source>
</reference>
<feature type="region of interest" description="Disordered" evidence="1">
    <location>
        <begin position="111"/>
        <end position="153"/>
    </location>
</feature>
<gene>
    <name evidence="3" type="ORF">GEMMAAP_03060</name>
</gene>
<feature type="compositionally biased region" description="Polar residues" evidence="1">
    <location>
        <begin position="111"/>
        <end position="122"/>
    </location>
</feature>
<dbReference type="KEGG" id="gph:GEMMAAP_03060"/>
<feature type="domain" description="DZANK-type" evidence="2">
    <location>
        <begin position="157"/>
        <end position="203"/>
    </location>
</feature>
<proteinExistence type="predicted"/>
<accession>A0A143BHL9</accession>
<keyword evidence="4" id="KW-1185">Reference proteome</keyword>
<feature type="compositionally biased region" description="Low complexity" evidence="1">
    <location>
        <begin position="138"/>
        <end position="149"/>
    </location>
</feature>
<evidence type="ECO:0000256" key="1">
    <source>
        <dbReference type="SAM" id="MobiDB-lite"/>
    </source>
</evidence>
<dbReference type="EMBL" id="CP011454">
    <property type="protein sequence ID" value="AMW04093.1"/>
    <property type="molecule type" value="Genomic_DNA"/>
</dbReference>
<protein>
    <recommendedName>
        <fullName evidence="2">DZANK-type domain-containing protein</fullName>
    </recommendedName>
</protein>
<evidence type="ECO:0000259" key="2">
    <source>
        <dbReference type="Pfam" id="PF12773"/>
    </source>
</evidence>
<sequence length="206" mass="22519">MTVVARSLDDLDRLAFRLSRTIRTQYPQLLAQGFTLSDLEERLLPFRDVRREMANGGADAFESALLRLIAGERGYLLTDPELQNACRQALAFPSPTMAMVRSWATSTLQLTQAGNPSGSGASVTIPAPRPSDEHDLFPAPSAAATPSAPVKSTKPCCRFCDNRLPEGRKVTFCPHCGMDQTKRQCPACSTELEAHWKFCVTCGRSG</sequence>
<dbReference type="OrthoDB" id="9788304at2"/>
<evidence type="ECO:0000313" key="4">
    <source>
        <dbReference type="Proteomes" id="UP000076404"/>
    </source>
</evidence>
<organism evidence="3 4">
    <name type="scientific">Gemmatimonas phototrophica</name>
    <dbReference type="NCBI Taxonomy" id="1379270"/>
    <lineage>
        <taxon>Bacteria</taxon>
        <taxon>Pseudomonadati</taxon>
        <taxon>Gemmatimonadota</taxon>
        <taxon>Gemmatimonadia</taxon>
        <taxon>Gemmatimonadales</taxon>
        <taxon>Gemmatimonadaceae</taxon>
        <taxon>Gemmatimonas</taxon>
    </lineage>
</organism>
<dbReference type="InterPro" id="IPR025874">
    <property type="entry name" value="DZR"/>
</dbReference>
<dbReference type="Proteomes" id="UP000076404">
    <property type="component" value="Chromosome"/>
</dbReference>
<dbReference type="AlphaFoldDB" id="A0A143BHL9"/>
<reference evidence="3 4" key="2">
    <citation type="journal article" date="2016" name="Environ. Microbiol. Rep.">
        <title>Metagenomic evidence for the presence of phototrophic Gemmatimonadetes bacteria in diverse environments.</title>
        <authorList>
            <person name="Zeng Y."/>
            <person name="Baumbach J."/>
            <person name="Barbosa E.G."/>
            <person name="Azevedo V."/>
            <person name="Zhang C."/>
            <person name="Koblizek M."/>
        </authorList>
    </citation>
    <scope>NUCLEOTIDE SEQUENCE [LARGE SCALE GENOMIC DNA]</scope>
    <source>
        <strain evidence="3 4">AP64</strain>
    </source>
</reference>
<name>A0A143BHL9_9BACT</name>